<keyword evidence="12" id="KW-0547">Nucleotide-binding</keyword>
<protein>
    <recommendedName>
        <fullName evidence="12">RNA-directed RNA polymerase L</fullName>
        <shortName evidence="12">Protein L</shortName>
    </recommendedName>
    <alternativeName>
        <fullName evidence="12">Large structural protein</fullName>
    </alternativeName>
    <alternativeName>
        <fullName evidence="12">Replicase</fullName>
    </alternativeName>
    <alternativeName>
        <fullName evidence="12">Transcriptase</fullName>
    </alternativeName>
    <domain>
        <recommendedName>
            <fullName evidence="12">RNA-directed RNA polymerase</fullName>
            <ecNumber evidence="12">2.7.7.48</ecNumber>
        </recommendedName>
    </domain>
    <domain>
        <recommendedName>
            <fullName evidence="12">GTP phosphohydrolase</fullName>
            <ecNumber evidence="12">3.6.1.-</ecNumber>
        </recommendedName>
    </domain>
    <domain>
        <recommendedName>
            <fullName evidence="12">GDP polyribonucleotidyltransferase</fullName>
            <ecNumber evidence="12">2.7.7.88</ecNumber>
        </recommendedName>
        <alternativeName>
            <fullName evidence="12">PRNTase</fullName>
        </alternativeName>
    </domain>
    <domain>
        <recommendedName>
            <fullName evidence="12">mRNA (nucleoside-2'-O-)-methyltransferase</fullName>
            <shortName evidence="12">N1-2'-O-MTase</shortName>
            <ecNumber evidence="12">2.1.1.-</ecNumber>
        </recommendedName>
    </domain>
    <domain>
        <recommendedName>
            <fullName evidence="12">mRNA (guanine-N(7)-)-methyltransferase</fullName>
            <shortName evidence="12">G-N7-MTase</shortName>
        </recommendedName>
    </domain>
</protein>
<keyword evidence="4 12" id="KW-0949">S-adenosyl-L-methionine</keyword>
<feature type="domain" description="RdRp catalytic" evidence="13">
    <location>
        <begin position="579"/>
        <end position="755"/>
    </location>
</feature>
<evidence type="ECO:0000256" key="6">
    <source>
        <dbReference type="ARBA" id="ARBA00023268"/>
    </source>
</evidence>
<keyword evidence="5" id="KW-0378">Hydrolase</keyword>
<dbReference type="PROSITE" id="PS50526">
    <property type="entry name" value="RDRP_SSRNA_NEG_NONSEG"/>
    <property type="match status" value="1"/>
</dbReference>
<dbReference type="EC" id="2.7.7.48" evidence="12"/>
<sequence length="2124" mass="236071">MSLFPLTELEELPPRKEHGFRAVHLESPLRGDSLWEARALLEGNSHSLGKLEKRDLDLLTPHLDRTIPVHYDYTVAWIQLLHMVNKPALALEAIIDQTSAKLTEASRIAFLTQLASLEALGGTFDSSKLSWTMSRKEAKLNVLQVAFADLAQATSTQESQPSGLLKGALVSLSDGHLVSLTGEPGLGVRVTENFCLIQTEAAQILMTRDQFLCLGDLLHQRFVVHHACRLGQEIGSDLYPSPEELEVILSWGDSLLDELGNESFKLIAKWEALCTGVLQSLREDPLVNNLEFLATMMADFDGTASSLGSTKTSQGIVHYLQRLGLANPHKVSQAFGLYRLWGHPVVHPLRGVQKLKDIACCPKISHQTWVVKAECKVKEIFSLNYYAKHRRWPLMNLDQLPARSFLRSRIEHGAVISRRHPKYRLLDWEKIKFEKNFEIMENLDLSDMISDKATSLGLNELKDQIKRHHNIGASWERALLVQHCKQEETSPAEILQYVSANGFGDQEVVVGTCPKERELKASPRMFGLLTLRKRMYVVITEAMLAHDILPYFPDITMMDDSITLTKKIIQMTTKGESITSIITTLDFEKWNSHMRKDETMGIFSFFDDLYGMTKVFTRSHEMFEGAQLYLADSSYLPSVDPTSGRLKEDEGCWSNHLGGIEGLRQKGWTIFTNAILRLVADEHNLSVHIMGQGDNQVLKCTYPKDKGEQWIRDKHQAFFTHLVETTRLIGPPLKVSETWSSSRFFIYGKYPVLDGVPLSLSLKRMARVFPLCNDGFPSVDVSLSSIFANVSAAVQHETSPVIPYLVGSLEAGWAIAMQLGRSPLHPSGLLEKLKSKPSLRIHQKDTKPLLIRAPVEPSIIEGLSNLSSTLVAALLLFPKTWGGFSVQLLGSLLARGHPDLATLDCSLVKLAWGQASPELRALLERMMSPVLNPSKNATLLVQDPTALNILSPSSASDTVKRLVTHVLKEASWITNPKIKEFLSISCEGMDTLCDYLTSMVPCNPRVAHSILEASLFGRSLHMINQLNKTNTVIKISRNLSQVPLTSPAGKADLQHWLSILHHLSSEGEVWDPSLCSTRWAQHIRDKGWGTEITGVTVASPFEMFRAYPSDTAQCEEEGHVNSCWGYILLRRDHSPAGQQALKGMMLGPYTPYIGSKTIEKVAAKGKEWARHVPSLVSQAYEIQVLQGWGAKKGGNLSQVLNCLVTSLCNKNPESLYPLHEHIKGSLEHRFLDNATKHGGALPVLYTVATAWYLSSDTLTRYAKGSGNYNLHFQSTYGCSLSCLATQRDLQDTPKTIHLHQHCRGCCTPIYEGFLELPKPPKPINELLPTRPNNPFCWVNLPERTITSAAPYARLDPSSLEEEELRRSFSWRVGRELCHQLREAASGFNMVDAPVLKKTVPVPWIYKSSPVDVLEGFVFCLACHLARGKKMTFIHSGTEQGMAEVLDSISMLPTSVFSHMADLESRTEFFFPLTKGPYFLSASGGVPPSPAESSSNWRAVTVDILSCWLFQGVLPQSLLQNIHKTGDPRDLDWHPSTLRSFSAMLQSHPTTDPISSERWATWTNVHQNGHHLQTEQGLERSQDIIEANREHMDPSQIRAALRVCEGIDFEILLEEPDLLAKRLTLYRAETSGEVPVINLNQVPGSLVVLTGASVADLDDMPLSANGLLPPLLELDICNSASKLKTDGAHTIAPYKLLSLKPALPEHANRIACLGEGAGGILATLGRIYPDALFFYNSLIDPAKACAQTLPSLIPPSILPIPGLRERLIGLSFTIDVDSDLTDPSYAKRALRAVPGPFELVTCDAEGGGWGSPRKGLLLAQTLSILCKGWGTQTLIFKTYGSAPRMVACQIALLLSTFENVTPFRSKLSSPDNTELYLVAKHAHRFLRNQVLPGHSSVVERGLISSVLKNIERGMLEFDYRSSHAPAHTIRIMSKILETDWSRSRVFSVLNKHCPGGIWKKDVVTFPSQVLSAIFSRTELVKGQARRVLKGVAPGLLTRPVVRGLFLNYLPWIILLLDDLADDLTEPLVSGVGLLAYLNVKSKTVVSPVILNCQEIGMLKTLHSVVGFYLPSDYLDNSQLKMAYRVAGSLKKVIPDREVLSDESLSDDARPRNGRLIPYLMVWKQL</sequence>
<keyword evidence="12" id="KW-0507">mRNA processing</keyword>
<dbReference type="InterPro" id="IPR039530">
    <property type="entry name" value="L_methyltransferase_rhabdo"/>
</dbReference>
<dbReference type="Pfam" id="PF14318">
    <property type="entry name" value="Mononeg_mRNAcap"/>
    <property type="match status" value="1"/>
</dbReference>
<proteinExistence type="inferred from homology"/>
<evidence type="ECO:0000256" key="9">
    <source>
        <dbReference type="ARBA" id="ARBA00047332"/>
    </source>
</evidence>
<dbReference type="GO" id="GO:0004482">
    <property type="term" value="F:mRNA 5'-cap (guanine-N7-)-methyltransferase activity"/>
    <property type="evidence" value="ECO:0007669"/>
    <property type="project" value="InterPro"/>
</dbReference>
<dbReference type="EC" id="3.6.1.-" evidence="12"/>
<dbReference type="PROSITE" id="PS51590">
    <property type="entry name" value="SAM_MT_MNV_L"/>
    <property type="match status" value="1"/>
</dbReference>
<evidence type="ECO:0000259" key="13">
    <source>
        <dbReference type="PROSITE" id="PS50526"/>
    </source>
</evidence>
<comment type="function">
    <text evidence="1 12">RNA-directed RNA polymerase that catalyzes the replication of viral genomic RNA. The template is composed of the viral RNA tightly encapsidated by the nucleoprotein (N). The replicase mode is dependent on intracellular N protein concentration. In this mode, the polymerase replicates the whole viral genome without recognizing transcriptional signals, and the replicated genome is not caped or polyadenylated.</text>
</comment>
<comment type="catalytic activity">
    <reaction evidence="11 12">
        <text>GTP + H2O = GDP + phosphate + H(+)</text>
        <dbReference type="Rhea" id="RHEA:19669"/>
        <dbReference type="ChEBI" id="CHEBI:15377"/>
        <dbReference type="ChEBI" id="CHEBI:15378"/>
        <dbReference type="ChEBI" id="CHEBI:37565"/>
        <dbReference type="ChEBI" id="CHEBI:43474"/>
        <dbReference type="ChEBI" id="CHEBI:58189"/>
    </reaction>
</comment>
<dbReference type="EC" id="2.7.7.88" evidence="12"/>
<keyword evidence="12" id="KW-1035">Host cytoplasm</keyword>
<dbReference type="GO" id="GO:0016787">
    <property type="term" value="F:hydrolase activity"/>
    <property type="evidence" value="ECO:0007669"/>
    <property type="project" value="UniProtKB-KW"/>
</dbReference>
<comment type="subcellular location">
    <subcellularLocation>
        <location evidence="12">Virion</location>
    </subcellularLocation>
    <subcellularLocation>
        <location evidence="12">Host cytoplasm</location>
    </subcellularLocation>
</comment>
<comment type="function">
    <text evidence="12">RNA-directed RNA polymerase that catalyzes the transcription of viral mRNAs, their capping and polyadenylation. The template is composed of the viral RNA tightly encapsidated by the nucleoprotein (N). The viral polymerase binds to the genomic RNA at the 3' leader promoter, and transcribes subsequently all viral mRNAs with a decreasing efficiency. The first gene is the most transcribed, and the last the least transcribed. The viral phosphoprotein acts as a processivity factor. Capping is concomitant with initiation of mRNA transcription. Indeed, a GDP polyribonucleotidyl transferase (PRNTase) adds the cap structure when the nascent RNA chain length has reached few nucleotides. Ribose 2'-O methylation of viral mRNA cap precedes and facilitates subsequent guanine-N-7 methylation, both activities being carried by the viral polymerase. Polyadenylation of mRNAs occur by a stuttering mechanism at a slipery stop site present at the end viral genes. After finishing transcription of a mRNA, the polymerase can resume transcription of the downstream gene.</text>
</comment>
<accession>A0AAN0LK95</accession>
<dbReference type="GO" id="GO:0005524">
    <property type="term" value="F:ATP binding"/>
    <property type="evidence" value="ECO:0007669"/>
    <property type="project" value="UniProtKB-KW"/>
</dbReference>
<dbReference type="Pfam" id="PF14314">
    <property type="entry name" value="Methyltrans_Mon_2nd"/>
    <property type="match status" value="1"/>
</dbReference>
<dbReference type="GO" id="GO:0030430">
    <property type="term" value="C:host cell cytoplasm"/>
    <property type="evidence" value="ECO:0007669"/>
    <property type="project" value="UniProtKB-SubCell"/>
</dbReference>
<name>A0AAN0LK95_9VIRU</name>
<keyword evidence="12" id="KW-0808">Transferase</keyword>
<dbReference type="EC" id="2.1.1.-" evidence="12"/>
<keyword evidence="12" id="KW-0506">mRNA capping</keyword>
<evidence type="ECO:0000256" key="12">
    <source>
        <dbReference type="PIRNR" id="PIRNR000830"/>
    </source>
</evidence>
<dbReference type="GO" id="GO:0044423">
    <property type="term" value="C:virion component"/>
    <property type="evidence" value="ECO:0007669"/>
    <property type="project" value="UniProtKB-KW"/>
</dbReference>
<organism evidence="15">
    <name type="scientific">North Fork virus</name>
    <dbReference type="NCBI Taxonomy" id="3139876"/>
    <lineage>
        <taxon>Viruses</taxon>
        <taxon>Riboviria</taxon>
    </lineage>
</organism>
<evidence type="ECO:0000256" key="4">
    <source>
        <dbReference type="ARBA" id="ARBA00022691"/>
    </source>
</evidence>
<comment type="catalytic activity">
    <reaction evidence="12">
        <text>RNA(n) + a ribonucleoside 5'-triphosphate = RNA(n+1) + diphosphate</text>
        <dbReference type="Rhea" id="RHEA:21248"/>
        <dbReference type="Rhea" id="RHEA-COMP:14527"/>
        <dbReference type="Rhea" id="RHEA-COMP:17342"/>
        <dbReference type="ChEBI" id="CHEBI:33019"/>
        <dbReference type="ChEBI" id="CHEBI:61557"/>
        <dbReference type="ChEBI" id="CHEBI:140395"/>
        <dbReference type="EC" id="2.7.7.48"/>
    </reaction>
</comment>
<evidence type="ECO:0000313" key="15">
    <source>
        <dbReference type="EMBL" id="WZL61401.1"/>
    </source>
</evidence>
<evidence type="ECO:0000259" key="14">
    <source>
        <dbReference type="PROSITE" id="PS51590"/>
    </source>
</evidence>
<keyword evidence="3 12" id="KW-0489">Methyltransferase</keyword>
<keyword evidence="6" id="KW-0511">Multifunctional enzyme</keyword>
<comment type="catalytic activity">
    <reaction evidence="10">
        <text>a 5'-end (5'-triphosphoguanosine)-adenylyl-adenylyl-cytidylyl-adenosine in mRNA + 2 S-adenosyl-L-methionine = a 5'-end (N(7)-methyl 5'-triphosphoguanosine)-(2'-O-methyladenylyl)-adenylyl-cytidylyl-adenosine in mRNA + 2 S-adenosyl-L-homocysteine + H(+)</text>
        <dbReference type="Rhea" id="RHEA:65376"/>
        <dbReference type="Rhea" id="RHEA-COMP:16797"/>
        <dbReference type="Rhea" id="RHEA-COMP:16798"/>
        <dbReference type="ChEBI" id="CHEBI:15378"/>
        <dbReference type="ChEBI" id="CHEBI:57856"/>
        <dbReference type="ChEBI" id="CHEBI:59789"/>
        <dbReference type="ChEBI" id="CHEBI:156483"/>
        <dbReference type="ChEBI" id="CHEBI:156484"/>
        <dbReference type="EC" id="2.1.1.375"/>
    </reaction>
</comment>
<evidence type="ECO:0000256" key="8">
    <source>
        <dbReference type="ARBA" id="ARBA00024499"/>
    </source>
</evidence>
<evidence type="ECO:0000256" key="7">
    <source>
        <dbReference type="ARBA" id="ARBA00024494"/>
    </source>
</evidence>
<dbReference type="InterPro" id="IPR026890">
    <property type="entry name" value="Mononeg_mRNAcap"/>
</dbReference>
<dbReference type="Pfam" id="PF00946">
    <property type="entry name" value="Mononeg_RNA_pol"/>
    <property type="match status" value="1"/>
</dbReference>
<keyword evidence="12" id="KW-0548">Nucleotidyltransferase</keyword>
<evidence type="ECO:0000256" key="2">
    <source>
        <dbReference type="ARBA" id="ARBA00007934"/>
    </source>
</evidence>
<evidence type="ECO:0000256" key="3">
    <source>
        <dbReference type="ARBA" id="ARBA00022603"/>
    </source>
</evidence>
<dbReference type="PIRSF" id="PIRSF000830">
    <property type="entry name" value="RNA_pol_ParamyxoV"/>
    <property type="match status" value="1"/>
</dbReference>
<dbReference type="GO" id="GO:0003968">
    <property type="term" value="F:RNA-directed RNA polymerase activity"/>
    <property type="evidence" value="ECO:0007669"/>
    <property type="project" value="UniProtKB-KW"/>
</dbReference>
<comment type="catalytic activity">
    <reaction evidence="7">
        <text>a 5'-end triphospho-adenylyl-adenylyl-cytidylyl-adenosine in mRNA + GDP + H(+) = a 5'-end (5'-triphosphoguanosine)-adenylyl-adenylyl-cytidylyl-adenosine in mRNA + diphosphate</text>
        <dbReference type="Rhea" id="RHEA:65436"/>
        <dbReference type="Rhea" id="RHEA-COMP:16797"/>
        <dbReference type="Rhea" id="RHEA-COMP:16799"/>
        <dbReference type="ChEBI" id="CHEBI:15378"/>
        <dbReference type="ChEBI" id="CHEBI:33019"/>
        <dbReference type="ChEBI" id="CHEBI:58189"/>
        <dbReference type="ChEBI" id="CHEBI:156484"/>
        <dbReference type="ChEBI" id="CHEBI:156503"/>
        <dbReference type="EC" id="2.7.7.88"/>
    </reaction>
</comment>
<evidence type="ECO:0000256" key="1">
    <source>
        <dbReference type="ARBA" id="ARBA00003132"/>
    </source>
</evidence>
<evidence type="ECO:0000256" key="11">
    <source>
        <dbReference type="ARBA" id="ARBA00048548"/>
    </source>
</evidence>
<feature type="domain" description="Mononegavirus-type SAM-dependent 2'-O-MTase" evidence="14">
    <location>
        <begin position="1683"/>
        <end position="1877"/>
    </location>
</feature>
<keyword evidence="12" id="KW-0693">Viral RNA replication</keyword>
<comment type="catalytic activity">
    <reaction evidence="9 12">
        <text>a 5'-end (5'-triphosphoguanosine)-adenylyl-adenylyl-cytidylyl-adenosine in mRNA + S-adenosyl-L-methionine = a 5'-end (5'-triphosphoguanosine)-(2'-O-methyladenylyl)-adenylyl-cytidylyl-adenosine in mRNA + S-adenosyl-L-homocysteine + H(+)</text>
        <dbReference type="Rhea" id="RHEA:65380"/>
        <dbReference type="Rhea" id="RHEA-COMP:16797"/>
        <dbReference type="Rhea" id="RHEA-COMP:16801"/>
        <dbReference type="ChEBI" id="CHEBI:15378"/>
        <dbReference type="ChEBI" id="CHEBI:57856"/>
        <dbReference type="ChEBI" id="CHEBI:59789"/>
        <dbReference type="ChEBI" id="CHEBI:156482"/>
        <dbReference type="ChEBI" id="CHEBI:156484"/>
    </reaction>
</comment>
<comment type="catalytic activity">
    <reaction evidence="8 12">
        <text>a 5'-end (5'-triphosphoguanosine)-(2'-O-methyladenylyl)-adenylyl-cytidylyl-adenosine in mRNA + S-adenosyl-L-methionine = a 5'-end (N(7)-methyl 5'-triphosphoguanosine)-(2'-O-methyladenylyl)-adenylyl-cytidylyl-adenosine in mRNA + S-adenosyl-L-homocysteine</text>
        <dbReference type="Rhea" id="RHEA:65440"/>
        <dbReference type="Rhea" id="RHEA-COMP:16798"/>
        <dbReference type="Rhea" id="RHEA-COMP:16801"/>
        <dbReference type="ChEBI" id="CHEBI:57856"/>
        <dbReference type="ChEBI" id="CHEBI:59789"/>
        <dbReference type="ChEBI" id="CHEBI:156482"/>
        <dbReference type="ChEBI" id="CHEBI:156483"/>
    </reaction>
</comment>
<dbReference type="EMBL" id="PP415847">
    <property type="protein sequence ID" value="WZL61401.1"/>
    <property type="molecule type" value="Genomic_RNA"/>
</dbReference>
<keyword evidence="12" id="KW-0946">Virion</keyword>
<evidence type="ECO:0000256" key="10">
    <source>
        <dbReference type="ARBA" id="ARBA00047370"/>
    </source>
</evidence>
<keyword evidence="12 15" id="KW-0696">RNA-directed RNA polymerase</keyword>
<dbReference type="InterPro" id="IPR016269">
    <property type="entry name" value="RNA-dir_pol_paramyxovirus"/>
</dbReference>
<comment type="similarity">
    <text evidence="2 12">Belongs to the paramyxovirus L protein family.</text>
</comment>
<evidence type="ECO:0000256" key="5">
    <source>
        <dbReference type="ARBA" id="ARBA00022801"/>
    </source>
</evidence>
<dbReference type="InterPro" id="IPR014023">
    <property type="entry name" value="Mononeg_RNA_pol_cat"/>
</dbReference>
<dbReference type="InterPro" id="IPR025786">
    <property type="entry name" value="Mononega_L_MeTrfase"/>
</dbReference>
<reference evidence="15" key="1">
    <citation type="submission" date="2024-02" db="EMBL/GenBank/DDBJ databases">
        <authorList>
            <person name="Martyn C."/>
            <person name="Kistler A.L."/>
        </authorList>
    </citation>
    <scope>NUCLEOTIDE SEQUENCE</scope>
    <source>
        <strain evidence="15">CA024</strain>
    </source>
</reference>
<keyword evidence="12" id="KW-0067">ATP-binding</keyword>